<dbReference type="PROSITE" id="PS51677">
    <property type="entry name" value="NODB"/>
    <property type="match status" value="1"/>
</dbReference>
<feature type="domain" description="NodB homology" evidence="4">
    <location>
        <begin position="185"/>
        <end position="371"/>
    </location>
</feature>
<dbReference type="GO" id="GO:0005975">
    <property type="term" value="P:carbohydrate metabolic process"/>
    <property type="evidence" value="ECO:0007669"/>
    <property type="project" value="InterPro"/>
</dbReference>
<dbReference type="GO" id="GO:0016810">
    <property type="term" value="F:hydrolase activity, acting on carbon-nitrogen (but not peptide) bonds"/>
    <property type="evidence" value="ECO:0007669"/>
    <property type="project" value="InterPro"/>
</dbReference>
<keyword evidence="6" id="KW-1185">Reference proteome</keyword>
<accession>A0A364Y279</accession>
<dbReference type="InterPro" id="IPR011330">
    <property type="entry name" value="Glyco_hydro/deAcase_b/a-brl"/>
</dbReference>
<dbReference type="OrthoDB" id="9766299at2"/>
<dbReference type="Pfam" id="PF01522">
    <property type="entry name" value="Polysacc_deac_1"/>
    <property type="match status" value="1"/>
</dbReference>
<sequence length="376" mass="42736">MKIQLFIILTLLIVSSAFAGGPRKVAKSNRSLWPYAINSPSEFDFASKMEMLVFARVLDEYEHITIEDSIRSKLGVQKIDVESMKAWRENMKKILLANFSVLRQTTPHDFMKMSAPRGWADVIAASMKVKENIPTNLRPWFANACDFYDGYIYEQLRLAALFPRITSEILTLSNTEIIGSEYSDKQFLLTFDDGPTVVGGNTDKLLATLGQHGVNGLFFVLGDMLAARVKKTSIEKTRAFFGAMALGSHGKVHQPHPRYEQWEQSLAFTDQLLDSVIGNNSLQKYFRPPYGQRNDKMVAFLKTRQTQVMLWNIDSQDWNATITAKEVADRVTTLMLLWRRGIILFHDIHPKANAALPTIWNGFKDAGIHWIDAKKI</sequence>
<dbReference type="CDD" id="cd10917">
    <property type="entry name" value="CE4_NodB_like_6s_7s"/>
    <property type="match status" value="1"/>
</dbReference>
<evidence type="ECO:0000256" key="2">
    <source>
        <dbReference type="ARBA" id="ARBA00022801"/>
    </source>
</evidence>
<dbReference type="GO" id="GO:0016020">
    <property type="term" value="C:membrane"/>
    <property type="evidence" value="ECO:0007669"/>
    <property type="project" value="TreeGrafter"/>
</dbReference>
<dbReference type="PANTHER" id="PTHR10587">
    <property type="entry name" value="GLYCOSYL TRANSFERASE-RELATED"/>
    <property type="match status" value="1"/>
</dbReference>
<dbReference type="InterPro" id="IPR002509">
    <property type="entry name" value="NODB_dom"/>
</dbReference>
<dbReference type="PANTHER" id="PTHR10587:SF133">
    <property type="entry name" value="CHITIN DEACETYLASE 1-RELATED"/>
    <property type="match status" value="1"/>
</dbReference>
<dbReference type="InterPro" id="IPR050248">
    <property type="entry name" value="Polysacc_deacetylase_ArnD"/>
</dbReference>
<feature type="signal peptide" evidence="3">
    <location>
        <begin position="1"/>
        <end position="19"/>
    </location>
</feature>
<evidence type="ECO:0000313" key="6">
    <source>
        <dbReference type="Proteomes" id="UP000251889"/>
    </source>
</evidence>
<evidence type="ECO:0000256" key="1">
    <source>
        <dbReference type="ARBA" id="ARBA00022723"/>
    </source>
</evidence>
<evidence type="ECO:0000259" key="4">
    <source>
        <dbReference type="PROSITE" id="PS51677"/>
    </source>
</evidence>
<dbReference type="GO" id="GO:0046872">
    <property type="term" value="F:metal ion binding"/>
    <property type="evidence" value="ECO:0007669"/>
    <property type="project" value="UniProtKB-KW"/>
</dbReference>
<dbReference type="AlphaFoldDB" id="A0A364Y279"/>
<proteinExistence type="predicted"/>
<protein>
    <recommendedName>
        <fullName evidence="4">NodB homology domain-containing protein</fullName>
    </recommendedName>
</protein>
<evidence type="ECO:0000313" key="5">
    <source>
        <dbReference type="EMBL" id="RAW00383.1"/>
    </source>
</evidence>
<dbReference type="SUPFAM" id="SSF88713">
    <property type="entry name" value="Glycoside hydrolase/deacetylase"/>
    <property type="match status" value="1"/>
</dbReference>
<dbReference type="Proteomes" id="UP000251889">
    <property type="component" value="Unassembled WGS sequence"/>
</dbReference>
<evidence type="ECO:0000256" key="3">
    <source>
        <dbReference type="SAM" id="SignalP"/>
    </source>
</evidence>
<dbReference type="EMBL" id="QMFY01000007">
    <property type="protein sequence ID" value="RAW00383.1"/>
    <property type="molecule type" value="Genomic_DNA"/>
</dbReference>
<keyword evidence="3" id="KW-0732">Signal</keyword>
<name>A0A364Y279_9BACT</name>
<comment type="caution">
    <text evidence="5">The sequence shown here is derived from an EMBL/GenBank/DDBJ whole genome shotgun (WGS) entry which is preliminary data.</text>
</comment>
<reference evidence="5 6" key="1">
    <citation type="submission" date="2018-06" db="EMBL/GenBank/DDBJ databases">
        <title>Chryseolinea flavus sp. nov., a member of the phylum Bacteroidetes isolated from soil.</title>
        <authorList>
            <person name="Li Y."/>
            <person name="Wang J."/>
        </authorList>
    </citation>
    <scope>NUCLEOTIDE SEQUENCE [LARGE SCALE GENOMIC DNA]</scope>
    <source>
        <strain evidence="5 6">SDU1-6</strain>
    </source>
</reference>
<gene>
    <name evidence="5" type="ORF">DQQ10_15130</name>
</gene>
<dbReference type="Gene3D" id="3.20.20.370">
    <property type="entry name" value="Glycoside hydrolase/deacetylase"/>
    <property type="match status" value="1"/>
</dbReference>
<dbReference type="RefSeq" id="WP_112747725.1">
    <property type="nucleotide sequence ID" value="NZ_QMFY01000007.1"/>
</dbReference>
<feature type="chain" id="PRO_5016718478" description="NodB homology domain-containing protein" evidence="3">
    <location>
        <begin position="20"/>
        <end position="376"/>
    </location>
</feature>
<keyword evidence="1" id="KW-0479">Metal-binding</keyword>
<keyword evidence="2" id="KW-0378">Hydrolase</keyword>
<organism evidence="5 6">
    <name type="scientific">Pseudochryseolinea flava</name>
    <dbReference type="NCBI Taxonomy" id="2059302"/>
    <lineage>
        <taxon>Bacteria</taxon>
        <taxon>Pseudomonadati</taxon>
        <taxon>Bacteroidota</taxon>
        <taxon>Cytophagia</taxon>
        <taxon>Cytophagales</taxon>
        <taxon>Fulvivirgaceae</taxon>
        <taxon>Pseudochryseolinea</taxon>
    </lineage>
</organism>